<dbReference type="InterPro" id="IPR006656">
    <property type="entry name" value="Mopterin_OxRdtase"/>
</dbReference>
<dbReference type="GO" id="GO:0009061">
    <property type="term" value="P:anaerobic respiration"/>
    <property type="evidence" value="ECO:0007669"/>
    <property type="project" value="TreeGrafter"/>
</dbReference>
<keyword evidence="5" id="KW-0560">Oxidoreductase</keyword>
<dbReference type="PANTHER" id="PTHR43598">
    <property type="entry name" value="TUNGSTEN-CONTAINING FORMYLMETHANOFURAN DEHYDROGENASE 2 SUBUNIT B"/>
    <property type="match status" value="1"/>
</dbReference>
<dbReference type="GO" id="GO:0051539">
    <property type="term" value="F:4 iron, 4 sulfur cluster binding"/>
    <property type="evidence" value="ECO:0007669"/>
    <property type="project" value="UniProtKB-KW"/>
</dbReference>
<dbReference type="GO" id="GO:0009055">
    <property type="term" value="F:electron transfer activity"/>
    <property type="evidence" value="ECO:0007669"/>
    <property type="project" value="TreeGrafter"/>
</dbReference>
<comment type="caution">
    <text evidence="7">The sequence shown here is derived from an EMBL/GenBank/DDBJ whole genome shotgun (WGS) entry which is preliminary data.</text>
</comment>
<evidence type="ECO:0000256" key="3">
    <source>
        <dbReference type="ARBA" id="ARBA00010312"/>
    </source>
</evidence>
<dbReference type="PANTHER" id="PTHR43598:SF1">
    <property type="entry name" value="FORMATE DEHYDROGENASE-O MAJOR SUBUNIT"/>
    <property type="match status" value="1"/>
</dbReference>
<dbReference type="Pfam" id="PF00384">
    <property type="entry name" value="Molybdopterin"/>
    <property type="match status" value="1"/>
</dbReference>
<dbReference type="SUPFAM" id="SSF53706">
    <property type="entry name" value="Formate dehydrogenase/DMSO reductase, domains 1-3"/>
    <property type="match status" value="2"/>
</dbReference>
<proteinExistence type="inferred from homology"/>
<reference evidence="7" key="1">
    <citation type="journal article" date="2014" name="Front. Microbiol.">
        <title>High frequency of phylogenetically diverse reductive dehalogenase-homologous genes in deep subseafloor sedimentary metagenomes.</title>
        <authorList>
            <person name="Kawai M."/>
            <person name="Futagami T."/>
            <person name="Toyoda A."/>
            <person name="Takaki Y."/>
            <person name="Nishi S."/>
            <person name="Hori S."/>
            <person name="Arai W."/>
            <person name="Tsubouchi T."/>
            <person name="Morono Y."/>
            <person name="Uchiyama I."/>
            <person name="Ito T."/>
            <person name="Fujiyama A."/>
            <person name="Inagaki F."/>
            <person name="Takami H."/>
        </authorList>
    </citation>
    <scope>NUCLEOTIDE SEQUENCE</scope>
    <source>
        <strain evidence="7">Expedition CK06-06</strain>
    </source>
</reference>
<comment type="similarity">
    <text evidence="3">Belongs to the prokaryotic molybdopterin-containing oxidoreductase family.</text>
</comment>
<evidence type="ECO:0000256" key="5">
    <source>
        <dbReference type="ARBA" id="ARBA00023002"/>
    </source>
</evidence>
<organism evidence="7">
    <name type="scientific">marine sediment metagenome</name>
    <dbReference type="NCBI Taxonomy" id="412755"/>
    <lineage>
        <taxon>unclassified sequences</taxon>
        <taxon>metagenomes</taxon>
        <taxon>ecological metagenomes</taxon>
    </lineage>
</organism>
<dbReference type="Gene3D" id="3.40.228.10">
    <property type="entry name" value="Dimethylsulfoxide Reductase, domain 2"/>
    <property type="match status" value="1"/>
</dbReference>
<dbReference type="GO" id="GO:0030313">
    <property type="term" value="C:cell envelope"/>
    <property type="evidence" value="ECO:0007669"/>
    <property type="project" value="UniProtKB-SubCell"/>
</dbReference>
<dbReference type="GO" id="GO:0030151">
    <property type="term" value="F:molybdenum ion binding"/>
    <property type="evidence" value="ECO:0007669"/>
    <property type="project" value="TreeGrafter"/>
</dbReference>
<protein>
    <recommendedName>
        <fullName evidence="6">Molybdopterin oxidoreductase domain-containing protein</fullName>
    </recommendedName>
</protein>
<evidence type="ECO:0000256" key="1">
    <source>
        <dbReference type="ARBA" id="ARBA00001966"/>
    </source>
</evidence>
<feature type="non-terminal residue" evidence="7">
    <location>
        <position position="1"/>
    </location>
</feature>
<sequence>PAVAGPNVRMERKAMENLDWLVAIDIFESETAAFWKGPEANAANINTEVFLLPAACTVEGEGSVTNSGRWSQWRYQAVPPPGDAQRDLWIIDRIFKAVRGLYAYEGGVYPGAILDMDWDYGDTPDVHKVAKEINGYDVNTGKLLPSFGALKDDGSTSSGNWLYNKEYVAEYTNAAFLIDPEFNFEDGLFSGYDSQNRKYDKSTWRYQVDEEGIPKEDKTLQDPRCVFQLLKKHFSRYDVDTACQVTGTPKDVFLKVAETYCATGKPGKAGTIMYAMGTTQHTNAAQMIRSYAVLQLLLGNIGVAGGGVNALRGWSNVQGATDHCILFHILPGYLKTPRAEDK</sequence>
<dbReference type="GO" id="GO:0016491">
    <property type="term" value="F:oxidoreductase activity"/>
    <property type="evidence" value="ECO:0007669"/>
    <property type="project" value="UniProtKB-KW"/>
</dbReference>
<gene>
    <name evidence="7" type="ORF">S06H3_17311</name>
</gene>
<dbReference type="EMBL" id="BARV01008645">
    <property type="protein sequence ID" value="GAI06272.1"/>
    <property type="molecule type" value="Genomic_DNA"/>
</dbReference>
<name>X1KGV3_9ZZZZ</name>
<dbReference type="Gene3D" id="3.40.50.740">
    <property type="match status" value="1"/>
</dbReference>
<feature type="non-terminal residue" evidence="7">
    <location>
        <position position="342"/>
    </location>
</feature>
<evidence type="ECO:0000313" key="7">
    <source>
        <dbReference type="EMBL" id="GAI06272.1"/>
    </source>
</evidence>
<feature type="domain" description="Molybdopterin oxidoreductase" evidence="6">
    <location>
        <begin position="51"/>
        <end position="96"/>
    </location>
</feature>
<keyword evidence="4" id="KW-0411">Iron-sulfur</keyword>
<comment type="cofactor">
    <cofactor evidence="1">
        <name>[4Fe-4S] cluster</name>
        <dbReference type="ChEBI" id="CHEBI:49883"/>
    </cofactor>
</comment>
<comment type="subcellular location">
    <subcellularLocation>
        <location evidence="2">Cell envelope</location>
    </subcellularLocation>
</comment>
<evidence type="ECO:0000256" key="4">
    <source>
        <dbReference type="ARBA" id="ARBA00022485"/>
    </source>
</evidence>
<evidence type="ECO:0000259" key="6">
    <source>
        <dbReference type="Pfam" id="PF00384"/>
    </source>
</evidence>
<keyword evidence="4" id="KW-0408">Iron</keyword>
<evidence type="ECO:0000256" key="2">
    <source>
        <dbReference type="ARBA" id="ARBA00004196"/>
    </source>
</evidence>
<keyword evidence="4" id="KW-0004">4Fe-4S</keyword>
<dbReference type="AlphaFoldDB" id="X1KGV3"/>
<keyword evidence="4" id="KW-0479">Metal-binding</keyword>
<accession>X1KGV3</accession>